<evidence type="ECO:0000313" key="2">
    <source>
        <dbReference type="Proteomes" id="UP000825935"/>
    </source>
</evidence>
<dbReference type="AlphaFoldDB" id="A0A8T2UR65"/>
<dbReference type="OrthoDB" id="190541at2759"/>
<keyword evidence="2" id="KW-1185">Reference proteome</keyword>
<organism evidence="1 2">
    <name type="scientific">Ceratopteris richardii</name>
    <name type="common">Triangle waterfern</name>
    <dbReference type="NCBI Taxonomy" id="49495"/>
    <lineage>
        <taxon>Eukaryota</taxon>
        <taxon>Viridiplantae</taxon>
        <taxon>Streptophyta</taxon>
        <taxon>Embryophyta</taxon>
        <taxon>Tracheophyta</taxon>
        <taxon>Polypodiopsida</taxon>
        <taxon>Polypodiidae</taxon>
        <taxon>Polypodiales</taxon>
        <taxon>Pteridineae</taxon>
        <taxon>Pteridaceae</taxon>
        <taxon>Parkerioideae</taxon>
        <taxon>Ceratopteris</taxon>
    </lineage>
</organism>
<reference evidence="1" key="1">
    <citation type="submission" date="2021-08" db="EMBL/GenBank/DDBJ databases">
        <title>WGS assembly of Ceratopteris richardii.</title>
        <authorList>
            <person name="Marchant D.B."/>
            <person name="Chen G."/>
            <person name="Jenkins J."/>
            <person name="Shu S."/>
            <person name="Leebens-Mack J."/>
            <person name="Grimwood J."/>
            <person name="Schmutz J."/>
            <person name="Soltis P."/>
            <person name="Soltis D."/>
            <person name="Chen Z.-H."/>
        </authorList>
    </citation>
    <scope>NUCLEOTIDE SEQUENCE</scope>
    <source>
        <strain evidence="1">Whitten #5841</strain>
        <tissue evidence="1">Leaf</tissue>
    </source>
</reference>
<protein>
    <submittedName>
        <fullName evidence="1">Uncharacterized protein</fullName>
    </submittedName>
</protein>
<dbReference type="Proteomes" id="UP000825935">
    <property type="component" value="Chromosome 5"/>
</dbReference>
<evidence type="ECO:0000313" key="1">
    <source>
        <dbReference type="EMBL" id="KAH7437238.1"/>
    </source>
</evidence>
<accession>A0A8T2UR65</accession>
<dbReference type="PANTHER" id="PTHR47579:SF3">
    <property type="entry name" value="COMPLEX 1 LYR PROTEIN DOMAIN-CONTAINING PROTEIN"/>
    <property type="match status" value="1"/>
</dbReference>
<dbReference type="EMBL" id="CM035410">
    <property type="protein sequence ID" value="KAH7437238.1"/>
    <property type="molecule type" value="Genomic_DNA"/>
</dbReference>
<name>A0A8T2UR65_CERRI</name>
<comment type="caution">
    <text evidence="1">The sequence shown here is derived from an EMBL/GenBank/DDBJ whole genome shotgun (WGS) entry which is preliminary data.</text>
</comment>
<dbReference type="PANTHER" id="PTHR47579">
    <property type="entry name" value="COMPLEX 1 LYR PROTEIN"/>
    <property type="match status" value="1"/>
</dbReference>
<sequence>MIRQQFKRSMKETDIDKIQEMKKAAVNGLLNHLIVDMKGAEKQAKR</sequence>
<proteinExistence type="predicted"/>
<gene>
    <name evidence="1" type="ORF">KP509_05G061500</name>
</gene>